<proteinExistence type="predicted"/>
<gene>
    <name evidence="1" type="ORF">RFI_10786</name>
</gene>
<evidence type="ECO:0000313" key="1">
    <source>
        <dbReference type="EMBL" id="ETO26351.1"/>
    </source>
</evidence>
<reference evidence="1 2" key="1">
    <citation type="journal article" date="2013" name="Curr. Biol.">
        <title>The Genome of the Foraminiferan Reticulomyxa filosa.</title>
        <authorList>
            <person name="Glockner G."/>
            <person name="Hulsmann N."/>
            <person name="Schleicher M."/>
            <person name="Noegel A.A."/>
            <person name="Eichinger L."/>
            <person name="Gallinger C."/>
            <person name="Pawlowski J."/>
            <person name="Sierra R."/>
            <person name="Euteneuer U."/>
            <person name="Pillet L."/>
            <person name="Moustafa A."/>
            <person name="Platzer M."/>
            <person name="Groth M."/>
            <person name="Szafranski K."/>
            <person name="Schliwa M."/>
        </authorList>
    </citation>
    <scope>NUCLEOTIDE SEQUENCE [LARGE SCALE GENOMIC DNA]</scope>
</reference>
<dbReference type="Proteomes" id="UP000023152">
    <property type="component" value="Unassembled WGS sequence"/>
</dbReference>
<sequence>TLQNSLLLLTKHQCVEILNGFESVQENAMTVTRDKNAIDRFGTASTSSEDNPIATLLYRIEADAALCRLSVLCQFKSKPGLGSKVIKSNEIKQLAEYRLIPLGIQLIQPQSDIKYLTPVVIVFLQFLLNKETFTDKEFQSKLTTLFPYLVKLVELMTIKMYNKIVGFFIFGKTICVIFDFEGCVSSFDQKPKNAFVFCISKSQQK</sequence>
<name>X6NK55_RETFI</name>
<feature type="non-terminal residue" evidence="1">
    <location>
        <position position="1"/>
    </location>
</feature>
<accession>X6NK55</accession>
<comment type="caution">
    <text evidence="1">The sequence shown here is derived from an EMBL/GenBank/DDBJ whole genome shotgun (WGS) entry which is preliminary data.</text>
</comment>
<dbReference type="AlphaFoldDB" id="X6NK55"/>
<keyword evidence="2" id="KW-1185">Reference proteome</keyword>
<protein>
    <submittedName>
        <fullName evidence="1">Uncharacterized protein</fullName>
    </submittedName>
</protein>
<dbReference type="EMBL" id="ASPP01007925">
    <property type="protein sequence ID" value="ETO26351.1"/>
    <property type="molecule type" value="Genomic_DNA"/>
</dbReference>
<evidence type="ECO:0000313" key="2">
    <source>
        <dbReference type="Proteomes" id="UP000023152"/>
    </source>
</evidence>
<organism evidence="1 2">
    <name type="scientific">Reticulomyxa filosa</name>
    <dbReference type="NCBI Taxonomy" id="46433"/>
    <lineage>
        <taxon>Eukaryota</taxon>
        <taxon>Sar</taxon>
        <taxon>Rhizaria</taxon>
        <taxon>Retaria</taxon>
        <taxon>Foraminifera</taxon>
        <taxon>Monothalamids</taxon>
        <taxon>Reticulomyxidae</taxon>
        <taxon>Reticulomyxa</taxon>
    </lineage>
</organism>